<dbReference type="Pfam" id="PF07883">
    <property type="entry name" value="Cupin_2"/>
    <property type="match status" value="1"/>
</dbReference>
<proteinExistence type="predicted"/>
<organism evidence="2 3">
    <name type="scientific">Bionectria ochroleuca</name>
    <name type="common">Gliocladium roseum</name>
    <dbReference type="NCBI Taxonomy" id="29856"/>
    <lineage>
        <taxon>Eukaryota</taxon>
        <taxon>Fungi</taxon>
        <taxon>Dikarya</taxon>
        <taxon>Ascomycota</taxon>
        <taxon>Pezizomycotina</taxon>
        <taxon>Sordariomycetes</taxon>
        <taxon>Hypocreomycetidae</taxon>
        <taxon>Hypocreales</taxon>
        <taxon>Bionectriaceae</taxon>
        <taxon>Clonostachys</taxon>
    </lineage>
</organism>
<dbReference type="CDD" id="cd02231">
    <property type="entry name" value="cupin_BLL6423-like"/>
    <property type="match status" value="1"/>
</dbReference>
<dbReference type="Gene3D" id="2.60.120.10">
    <property type="entry name" value="Jelly Rolls"/>
    <property type="match status" value="1"/>
</dbReference>
<dbReference type="SUPFAM" id="SSF51182">
    <property type="entry name" value="RmlC-like cupins"/>
    <property type="match status" value="1"/>
</dbReference>
<reference evidence="2" key="1">
    <citation type="submission" date="2020-10" db="EMBL/GenBank/DDBJ databases">
        <title>High-Quality Genome Resource of Clonostachys rosea strain S41 by Oxford Nanopore Long-Read Sequencing.</title>
        <authorList>
            <person name="Wang H."/>
        </authorList>
    </citation>
    <scope>NUCLEOTIDE SEQUENCE</scope>
    <source>
        <strain evidence="2">S41</strain>
    </source>
</reference>
<name>A0A8H7K649_BIOOC</name>
<dbReference type="InterPro" id="IPR011051">
    <property type="entry name" value="RmlC_Cupin_sf"/>
</dbReference>
<dbReference type="InterPro" id="IPR013096">
    <property type="entry name" value="Cupin_2"/>
</dbReference>
<protein>
    <recommendedName>
        <fullName evidence="1">Cupin type-2 domain-containing protein</fullName>
    </recommendedName>
</protein>
<dbReference type="PANTHER" id="PTHR36156">
    <property type="entry name" value="SLR2101 PROTEIN"/>
    <property type="match status" value="1"/>
</dbReference>
<sequence>MSHTTTTQDVTLGYPRVIRASHSPETENSIFSADHDVTPFKFGPHNTGFAVFDSRDAIPVTNTDPIPSFPEAIPRTPPQGATVCTVDFQPGSSSPMHRTLSIDYCIVVTGEILLRLDSGAERVVKAGEYIIQEGANHQWFNNSEHVCRIFFVSLAANPILSKEGQPLLPDLFQKEKELGIESN</sequence>
<accession>A0A8H7K649</accession>
<dbReference type="InterPro" id="IPR047142">
    <property type="entry name" value="OryJ/VirC-like"/>
</dbReference>
<comment type="caution">
    <text evidence="2">The sequence shown here is derived from an EMBL/GenBank/DDBJ whole genome shotgun (WGS) entry which is preliminary data.</text>
</comment>
<evidence type="ECO:0000313" key="2">
    <source>
        <dbReference type="EMBL" id="KAF9743908.1"/>
    </source>
</evidence>
<dbReference type="PANTHER" id="PTHR36156:SF2">
    <property type="entry name" value="CUPIN TYPE-2 DOMAIN-CONTAINING PROTEIN"/>
    <property type="match status" value="1"/>
</dbReference>
<evidence type="ECO:0000259" key="1">
    <source>
        <dbReference type="Pfam" id="PF07883"/>
    </source>
</evidence>
<gene>
    <name evidence="2" type="ORF">IM811_006248</name>
</gene>
<dbReference type="Proteomes" id="UP000616885">
    <property type="component" value="Unassembled WGS sequence"/>
</dbReference>
<evidence type="ECO:0000313" key="3">
    <source>
        <dbReference type="Proteomes" id="UP000616885"/>
    </source>
</evidence>
<dbReference type="EMBL" id="JADCTT010000016">
    <property type="protein sequence ID" value="KAF9743908.1"/>
    <property type="molecule type" value="Genomic_DNA"/>
</dbReference>
<feature type="domain" description="Cupin type-2" evidence="1">
    <location>
        <begin position="86"/>
        <end position="152"/>
    </location>
</feature>
<dbReference type="InterPro" id="IPR014710">
    <property type="entry name" value="RmlC-like_jellyroll"/>
</dbReference>
<dbReference type="AlphaFoldDB" id="A0A8H7K649"/>